<dbReference type="OrthoDB" id="252722at2759"/>
<name>A0A1S3HIE6_LINAN</name>
<gene>
    <name evidence="14" type="primary">LOC106155564</name>
</gene>
<dbReference type="SMART" id="SM00184">
    <property type="entry name" value="RING"/>
    <property type="match status" value="1"/>
</dbReference>
<dbReference type="Pfam" id="PF00643">
    <property type="entry name" value="zf-B_box"/>
    <property type="match status" value="1"/>
</dbReference>
<dbReference type="Proteomes" id="UP000085678">
    <property type="component" value="Unplaced"/>
</dbReference>
<feature type="compositionally biased region" description="Low complexity" evidence="10">
    <location>
        <begin position="1"/>
        <end position="20"/>
    </location>
</feature>
<dbReference type="Pfam" id="PF01436">
    <property type="entry name" value="NHL"/>
    <property type="match status" value="1"/>
</dbReference>
<evidence type="ECO:0000256" key="4">
    <source>
        <dbReference type="ARBA" id="ARBA00022771"/>
    </source>
</evidence>
<dbReference type="InterPro" id="IPR013083">
    <property type="entry name" value="Znf_RING/FYVE/PHD"/>
</dbReference>
<dbReference type="GeneID" id="106155564"/>
<evidence type="ECO:0000259" key="12">
    <source>
        <dbReference type="PROSITE" id="PS50119"/>
    </source>
</evidence>
<proteinExistence type="inferred from homology"/>
<dbReference type="InterPro" id="IPR017907">
    <property type="entry name" value="Znf_RING_CS"/>
</dbReference>
<dbReference type="Gene3D" id="3.30.160.60">
    <property type="entry name" value="Classic Zinc Finger"/>
    <property type="match status" value="1"/>
</dbReference>
<reference evidence="14" key="1">
    <citation type="submission" date="2025-08" db="UniProtKB">
        <authorList>
            <consortium name="RefSeq"/>
        </authorList>
    </citation>
    <scope>IDENTIFICATION</scope>
    <source>
        <tissue evidence="14">Gonads</tissue>
    </source>
</reference>
<evidence type="ECO:0000256" key="7">
    <source>
        <dbReference type="PROSITE-ProRule" id="PRU00087"/>
    </source>
</evidence>
<evidence type="ECO:0000313" key="13">
    <source>
        <dbReference type="Proteomes" id="UP000085678"/>
    </source>
</evidence>
<comment type="similarity">
    <text evidence="1">Belongs to the TRIM/RBCC family.</text>
</comment>
<dbReference type="KEGG" id="lak:106155564"/>
<dbReference type="PROSITE" id="PS50089">
    <property type="entry name" value="ZF_RING_2"/>
    <property type="match status" value="1"/>
</dbReference>
<dbReference type="InterPro" id="IPR000315">
    <property type="entry name" value="Znf_B-box"/>
</dbReference>
<accession>A0A1S3HIE6</accession>
<dbReference type="CDD" id="cd19756">
    <property type="entry name" value="Bbox2"/>
    <property type="match status" value="1"/>
</dbReference>
<dbReference type="RefSeq" id="XP_013385900.1">
    <property type="nucleotide sequence ID" value="XM_013530446.1"/>
</dbReference>
<feature type="coiled-coil region" evidence="9">
    <location>
        <begin position="277"/>
        <end position="311"/>
    </location>
</feature>
<dbReference type="SUPFAM" id="SSF57850">
    <property type="entry name" value="RING/U-box"/>
    <property type="match status" value="1"/>
</dbReference>
<feature type="domain" description="RING-type" evidence="11">
    <location>
        <begin position="82"/>
        <end position="130"/>
    </location>
</feature>
<evidence type="ECO:0000256" key="3">
    <source>
        <dbReference type="ARBA" id="ARBA00022737"/>
    </source>
</evidence>
<feature type="repeat" description="NHL" evidence="8">
    <location>
        <begin position="475"/>
        <end position="516"/>
    </location>
</feature>
<dbReference type="InterPro" id="IPR050952">
    <property type="entry name" value="TRIM-NHL_E3_ligases"/>
</dbReference>
<evidence type="ECO:0000256" key="1">
    <source>
        <dbReference type="ARBA" id="ARBA00008518"/>
    </source>
</evidence>
<dbReference type="GO" id="GO:0008270">
    <property type="term" value="F:zinc ion binding"/>
    <property type="evidence" value="ECO:0007669"/>
    <property type="project" value="UniProtKB-KW"/>
</dbReference>
<keyword evidence="9" id="KW-0175">Coiled coil</keyword>
<dbReference type="Pfam" id="PF13639">
    <property type="entry name" value="zf-RING_2"/>
    <property type="match status" value="1"/>
</dbReference>
<dbReference type="SUPFAM" id="SSF57845">
    <property type="entry name" value="B-box zinc-binding domain"/>
    <property type="match status" value="1"/>
</dbReference>
<protein>
    <submittedName>
        <fullName evidence="14">Tripartite motif-containing protein 2-like</fullName>
    </submittedName>
</protein>
<dbReference type="SUPFAM" id="SSF81296">
    <property type="entry name" value="E set domains"/>
    <property type="match status" value="1"/>
</dbReference>
<dbReference type="InParanoid" id="A0A1S3HIE6"/>
<dbReference type="Gene3D" id="2.60.40.10">
    <property type="entry name" value="Immunoglobulins"/>
    <property type="match status" value="1"/>
</dbReference>
<dbReference type="InterPro" id="IPR001258">
    <property type="entry name" value="NHL_repeat"/>
</dbReference>
<dbReference type="Gene3D" id="2.120.10.30">
    <property type="entry name" value="TolB, C-terminal domain"/>
    <property type="match status" value="1"/>
</dbReference>
<feature type="domain" description="B box-type" evidence="12">
    <location>
        <begin position="167"/>
        <end position="207"/>
    </location>
</feature>
<evidence type="ECO:0000256" key="6">
    <source>
        <dbReference type="PROSITE-ProRule" id="PRU00024"/>
    </source>
</evidence>
<keyword evidence="3" id="KW-0677">Repeat</keyword>
<organism evidence="13 14">
    <name type="scientific">Lingula anatina</name>
    <name type="common">Brachiopod</name>
    <name type="synonym">Lingula unguis</name>
    <dbReference type="NCBI Taxonomy" id="7574"/>
    <lineage>
        <taxon>Eukaryota</taxon>
        <taxon>Metazoa</taxon>
        <taxon>Spiralia</taxon>
        <taxon>Lophotrochozoa</taxon>
        <taxon>Brachiopoda</taxon>
        <taxon>Linguliformea</taxon>
        <taxon>Lingulata</taxon>
        <taxon>Lingulida</taxon>
        <taxon>Linguloidea</taxon>
        <taxon>Lingulidae</taxon>
        <taxon>Lingula</taxon>
    </lineage>
</organism>
<dbReference type="PROSITE" id="PS50119">
    <property type="entry name" value="ZF_BBOX"/>
    <property type="match status" value="1"/>
</dbReference>
<evidence type="ECO:0000256" key="8">
    <source>
        <dbReference type="PROSITE-ProRule" id="PRU00504"/>
    </source>
</evidence>
<feature type="repeat" description="NHL" evidence="8">
    <location>
        <begin position="606"/>
        <end position="646"/>
    </location>
</feature>
<dbReference type="CDD" id="cd16579">
    <property type="entry name" value="RING-HC_PML_C-V"/>
    <property type="match status" value="1"/>
</dbReference>
<feature type="repeat" description="Filamin" evidence="7">
    <location>
        <begin position="367"/>
        <end position="466"/>
    </location>
</feature>
<dbReference type="SMART" id="SM00336">
    <property type="entry name" value="BBOX"/>
    <property type="match status" value="1"/>
</dbReference>
<dbReference type="InterPro" id="IPR001298">
    <property type="entry name" value="Filamin/ABP280_rpt"/>
</dbReference>
<feature type="repeat" description="NHL" evidence="8">
    <location>
        <begin position="564"/>
        <end position="602"/>
    </location>
</feature>
<keyword evidence="2" id="KW-0479">Metal-binding</keyword>
<dbReference type="InterPro" id="IPR014756">
    <property type="entry name" value="Ig_E-set"/>
</dbReference>
<dbReference type="GO" id="GO:0000932">
    <property type="term" value="C:P-body"/>
    <property type="evidence" value="ECO:0007669"/>
    <property type="project" value="UniProtKB-SubCell"/>
</dbReference>
<evidence type="ECO:0000313" key="14">
    <source>
        <dbReference type="RefSeq" id="XP_013385900.1"/>
    </source>
</evidence>
<dbReference type="PANTHER" id="PTHR24104:SF25">
    <property type="entry name" value="PROTEIN LIN-41"/>
    <property type="match status" value="1"/>
</dbReference>
<dbReference type="PANTHER" id="PTHR24104">
    <property type="entry name" value="E3 UBIQUITIN-PROTEIN LIGASE NHLRC1-RELATED"/>
    <property type="match status" value="1"/>
</dbReference>
<dbReference type="SMART" id="SM00557">
    <property type="entry name" value="IG_FLMN"/>
    <property type="match status" value="1"/>
</dbReference>
<dbReference type="PROSITE" id="PS00518">
    <property type="entry name" value="ZF_RING_1"/>
    <property type="match status" value="1"/>
</dbReference>
<dbReference type="SUPFAM" id="SSF101898">
    <property type="entry name" value="NHL repeat"/>
    <property type="match status" value="1"/>
</dbReference>
<evidence type="ECO:0000256" key="10">
    <source>
        <dbReference type="SAM" id="MobiDB-lite"/>
    </source>
</evidence>
<evidence type="ECO:0000256" key="2">
    <source>
        <dbReference type="ARBA" id="ARBA00022723"/>
    </source>
</evidence>
<dbReference type="AlphaFoldDB" id="A0A1S3HIE6"/>
<keyword evidence="13" id="KW-1185">Reference proteome</keyword>
<dbReference type="Gene3D" id="2.40.10.500">
    <property type="match status" value="1"/>
</dbReference>
<dbReference type="GO" id="GO:0003723">
    <property type="term" value="F:RNA binding"/>
    <property type="evidence" value="ECO:0007669"/>
    <property type="project" value="UniProtKB-KW"/>
</dbReference>
<evidence type="ECO:0000256" key="5">
    <source>
        <dbReference type="ARBA" id="ARBA00022833"/>
    </source>
</evidence>
<evidence type="ECO:0000256" key="9">
    <source>
        <dbReference type="SAM" id="Coils"/>
    </source>
</evidence>
<dbReference type="InterPro" id="IPR001841">
    <property type="entry name" value="Znf_RING"/>
</dbReference>
<dbReference type="PROSITE" id="PS50194">
    <property type="entry name" value="FILAMIN_REPEAT"/>
    <property type="match status" value="1"/>
</dbReference>
<feature type="region of interest" description="Disordered" evidence="10">
    <location>
        <begin position="1"/>
        <end position="23"/>
    </location>
</feature>
<dbReference type="Pfam" id="PF00630">
    <property type="entry name" value="Filamin"/>
    <property type="match status" value="1"/>
</dbReference>
<dbReference type="InterPro" id="IPR013783">
    <property type="entry name" value="Ig-like_fold"/>
</dbReference>
<keyword evidence="4 6" id="KW-0863">Zinc-finger</keyword>
<dbReference type="InterPro" id="IPR017868">
    <property type="entry name" value="Filamin/ABP280_repeat-like"/>
</dbReference>
<keyword evidence="5" id="KW-0862">Zinc</keyword>
<sequence>MHLSGPSRSRSSSSSASSSSLRRHRLSIAEELLREEEEEEQASRTAKLSVWTPTGQLSTMTSTLVETVSINYEDFNDSFLTCGTCLCQYDAIDHTPKLLPCSHTVCRSCLERIIEAQTTDTGTFRCPICRETITIPRGGVASFPPSFIVNQLLDLFAQQRRDIIPKCSSHGQQELLFCETCDTVFCTLCTGGEHNGRGASEHTVIPFSIAIKRMSEILLYKAHLCIRNLNTACDNVGAETHKLEHTYERTIDAVNRSFQDLIGLLDKRRQEVLQMVKKVHDEKKRVLQEQLDIIQAEKEQVQSECQGLQYQIEVRNITKKISDLNEKLDTTTTLSEPRENAFIKYDYKHNSAYKDFVNTLNNFGKVKVSTTFPSLSTATIECATTFLKSTVTVSTVDYHGNPRTSGCDPITAELRNNRGESQQTQIKDKENGTYEVTFTPQAAGQHTLSIKIFDRPIKESPFSICVSDHNNPIMKIGSRGCQNLQFTQPVGVAIDQEDTMYVLDTGNSRIKILSPEGEFIRHLGPVGLENQSGTGIAMTPNNTVAVVNWRTKHVTEMDAEGTIVKKFTNEEFLEPISLTVNSRGEYIVTDNGAGKLFLFDTSGNLIRKIGSKGNKAGEFNLISAVAVNKADEILVADNRLQKFGKDGRFLHELDSGMNSPKGQYSGLTVDRHGNILALRSEKGRSYVQVFNASERLLFTIDSHDDKLKRPSGLAATQDFKVVVVDLGNDCIKKFRYK</sequence>
<dbReference type="Gene3D" id="3.30.40.10">
    <property type="entry name" value="Zinc/RING finger domain, C3HC4 (zinc finger)"/>
    <property type="match status" value="1"/>
</dbReference>
<evidence type="ECO:0000259" key="11">
    <source>
        <dbReference type="PROSITE" id="PS50089"/>
    </source>
</evidence>
<dbReference type="Pfam" id="PF17170">
    <property type="entry name" value="DUF5128"/>
    <property type="match status" value="1"/>
</dbReference>
<dbReference type="InterPro" id="IPR011042">
    <property type="entry name" value="6-blade_b-propeller_TolB-like"/>
</dbReference>
<dbReference type="PROSITE" id="PS51125">
    <property type="entry name" value="NHL"/>
    <property type="match status" value="3"/>
</dbReference>